<feature type="chain" id="PRO_5046630656" description="chitinase" evidence="8">
    <location>
        <begin position="26"/>
        <end position="422"/>
    </location>
</feature>
<dbReference type="Proteomes" id="UP001356095">
    <property type="component" value="Unassembled WGS sequence"/>
</dbReference>
<dbReference type="SMART" id="SM00495">
    <property type="entry name" value="ChtBD3"/>
    <property type="match status" value="1"/>
</dbReference>
<keyword evidence="11" id="KW-1185">Reference proteome</keyword>
<dbReference type="Gene3D" id="2.10.10.20">
    <property type="entry name" value="Carbohydrate-binding module superfamily 5/12"/>
    <property type="match status" value="1"/>
</dbReference>
<dbReference type="InterPro" id="IPR036573">
    <property type="entry name" value="CBM_sf_5/12"/>
</dbReference>
<dbReference type="CDD" id="cd02871">
    <property type="entry name" value="GH18_chitinase_D-like"/>
    <property type="match status" value="1"/>
</dbReference>
<keyword evidence="4 5" id="KW-0326">Glycosidase</keyword>
<evidence type="ECO:0000259" key="9">
    <source>
        <dbReference type="PROSITE" id="PS51910"/>
    </source>
</evidence>
<comment type="caution">
    <text evidence="10">The sequence shown here is derived from an EMBL/GenBank/DDBJ whole genome shotgun (WGS) entry which is preliminary data.</text>
</comment>
<gene>
    <name evidence="10" type="ORF">Q8791_15710</name>
</gene>
<evidence type="ECO:0000313" key="11">
    <source>
        <dbReference type="Proteomes" id="UP001356095"/>
    </source>
</evidence>
<dbReference type="SUPFAM" id="SSF51445">
    <property type="entry name" value="(Trans)glycosidases"/>
    <property type="match status" value="1"/>
</dbReference>
<dbReference type="InterPro" id="IPR011583">
    <property type="entry name" value="Chitinase_II/V-like_cat"/>
</dbReference>
<sequence length="422" mass="44504">MLRTHRHSRTTGRKAALAGTFAVLAAALVAGFSQISPAPTEAETVAGGESVRTQQTDQWLTGYWHNFENGSGTMPLSEIPGEYNLVAVAFADNHATLDGGITFNLASSELGGYTDQQFRDDIAAVQAQGRKVIISVGGEAGHVDVTNATQAQNFADTTYQLMQDYGFDGVDIDLEHGINAEHMSNALHDLSAQAGAGLIITMAPQTIDFQSADREYYKLASNISDILTIVNMQYYNSGSMLGCDGQVYSQGTPDFVAALACIQLEMGLTPDQVGLGLPAVQSAAGGGYMAPSQVVRALDCLETGTDCGSFSPETPYGPIGGVMTWSINWDATSGYAFADTVSARLGNSGGGEPTEEPTEQPTEEPTGQPGDCTASAWTSGGTYTQGDRVSHGGREYEARWWTRGEAPGTTGEWGVWTDVGAC</sequence>
<protein>
    <recommendedName>
        <fullName evidence="1">chitinase</fullName>
        <ecNumber evidence="1">3.2.1.14</ecNumber>
    </recommendedName>
</protein>
<dbReference type="InterPro" id="IPR050542">
    <property type="entry name" value="Glycosyl_Hydrlase18_Chitinase"/>
</dbReference>
<dbReference type="EMBL" id="JAUZMY010000014">
    <property type="protein sequence ID" value="MEE2038670.1"/>
    <property type="molecule type" value="Genomic_DNA"/>
</dbReference>
<evidence type="ECO:0000256" key="2">
    <source>
        <dbReference type="ARBA" id="ARBA00022801"/>
    </source>
</evidence>
<dbReference type="GO" id="GO:0016787">
    <property type="term" value="F:hydrolase activity"/>
    <property type="evidence" value="ECO:0007669"/>
    <property type="project" value="UniProtKB-KW"/>
</dbReference>
<evidence type="ECO:0000256" key="4">
    <source>
        <dbReference type="ARBA" id="ARBA00023295"/>
    </source>
</evidence>
<dbReference type="InterPro" id="IPR003610">
    <property type="entry name" value="CBM5/12"/>
</dbReference>
<dbReference type="InterPro" id="IPR001579">
    <property type="entry name" value="Glyco_hydro_18_chit_AS"/>
</dbReference>
<evidence type="ECO:0000256" key="1">
    <source>
        <dbReference type="ARBA" id="ARBA00012729"/>
    </source>
</evidence>
<evidence type="ECO:0000256" key="3">
    <source>
        <dbReference type="ARBA" id="ARBA00023277"/>
    </source>
</evidence>
<evidence type="ECO:0000256" key="5">
    <source>
        <dbReference type="RuleBase" id="RU000489"/>
    </source>
</evidence>
<dbReference type="RefSeq" id="WP_330092449.1">
    <property type="nucleotide sequence ID" value="NZ_JAUZMY010000014.1"/>
</dbReference>
<feature type="region of interest" description="Disordered" evidence="7">
    <location>
        <begin position="343"/>
        <end position="392"/>
    </location>
</feature>
<dbReference type="PROSITE" id="PS01095">
    <property type="entry name" value="GH18_1"/>
    <property type="match status" value="1"/>
</dbReference>
<dbReference type="CDD" id="cd12215">
    <property type="entry name" value="ChiC_BD"/>
    <property type="match status" value="1"/>
</dbReference>
<organism evidence="10 11">
    <name type="scientific">Nocardiopsis codii</name>
    <dbReference type="NCBI Taxonomy" id="3065942"/>
    <lineage>
        <taxon>Bacteria</taxon>
        <taxon>Bacillati</taxon>
        <taxon>Actinomycetota</taxon>
        <taxon>Actinomycetes</taxon>
        <taxon>Streptosporangiales</taxon>
        <taxon>Nocardiopsidaceae</taxon>
        <taxon>Nocardiopsis</taxon>
    </lineage>
</organism>
<dbReference type="InterPro" id="IPR017853">
    <property type="entry name" value="GH"/>
</dbReference>
<dbReference type="PANTHER" id="PTHR45708:SF49">
    <property type="entry name" value="ENDOCHITINASE"/>
    <property type="match status" value="1"/>
</dbReference>
<feature type="compositionally biased region" description="Polar residues" evidence="7">
    <location>
        <begin position="375"/>
        <end position="387"/>
    </location>
</feature>
<proteinExistence type="inferred from homology"/>
<keyword evidence="3" id="KW-0119">Carbohydrate metabolism</keyword>
<keyword evidence="8" id="KW-0732">Signal</keyword>
<feature type="compositionally biased region" description="Acidic residues" evidence="7">
    <location>
        <begin position="353"/>
        <end position="362"/>
    </location>
</feature>
<evidence type="ECO:0000256" key="8">
    <source>
        <dbReference type="SAM" id="SignalP"/>
    </source>
</evidence>
<evidence type="ECO:0000256" key="6">
    <source>
        <dbReference type="RuleBase" id="RU004453"/>
    </source>
</evidence>
<evidence type="ECO:0000256" key="7">
    <source>
        <dbReference type="SAM" id="MobiDB-lite"/>
    </source>
</evidence>
<keyword evidence="2 5" id="KW-0378">Hydrolase</keyword>
<dbReference type="PANTHER" id="PTHR45708">
    <property type="entry name" value="ENDOCHITINASE"/>
    <property type="match status" value="1"/>
</dbReference>
<dbReference type="InterPro" id="IPR001223">
    <property type="entry name" value="Glyco_hydro18_cat"/>
</dbReference>
<reference evidence="10 11" key="1">
    <citation type="submission" date="2023-08" db="EMBL/GenBank/DDBJ databases">
        <authorList>
            <person name="Girao M."/>
            <person name="Carvalho M.F."/>
        </authorList>
    </citation>
    <scope>NUCLEOTIDE SEQUENCE [LARGE SCALE GENOMIC DNA]</scope>
    <source>
        <strain evidence="10 11">CT-R113</strain>
    </source>
</reference>
<dbReference type="SUPFAM" id="SSF51055">
    <property type="entry name" value="Carbohydrate binding domain"/>
    <property type="match status" value="1"/>
</dbReference>
<feature type="signal peptide" evidence="8">
    <location>
        <begin position="1"/>
        <end position="25"/>
    </location>
</feature>
<accession>A0ABU7K8U9</accession>
<dbReference type="Pfam" id="PF02839">
    <property type="entry name" value="CBM_5_12"/>
    <property type="match status" value="1"/>
</dbReference>
<dbReference type="PROSITE" id="PS51910">
    <property type="entry name" value="GH18_2"/>
    <property type="match status" value="1"/>
</dbReference>
<dbReference type="SMART" id="SM00636">
    <property type="entry name" value="Glyco_18"/>
    <property type="match status" value="1"/>
</dbReference>
<dbReference type="Pfam" id="PF00704">
    <property type="entry name" value="Glyco_hydro_18"/>
    <property type="match status" value="1"/>
</dbReference>
<feature type="domain" description="GH18" evidence="9">
    <location>
        <begin position="58"/>
        <end position="348"/>
    </location>
</feature>
<dbReference type="EC" id="3.2.1.14" evidence="1"/>
<comment type="similarity">
    <text evidence="6">Belongs to the glycosyl hydrolase 18 family.</text>
</comment>
<dbReference type="Gene3D" id="3.20.20.80">
    <property type="entry name" value="Glycosidases"/>
    <property type="match status" value="1"/>
</dbReference>
<name>A0ABU7K8U9_9ACTN</name>
<evidence type="ECO:0000313" key="10">
    <source>
        <dbReference type="EMBL" id="MEE2038670.1"/>
    </source>
</evidence>